<gene>
    <name evidence="1" type="ordered locus">SRU_0391</name>
</gene>
<dbReference type="OrthoDB" id="9804920at2"/>
<keyword evidence="2" id="KW-1185">Reference proteome</keyword>
<dbReference type="GO" id="GO:0006508">
    <property type="term" value="P:proteolysis"/>
    <property type="evidence" value="ECO:0007669"/>
    <property type="project" value="InterPro"/>
</dbReference>
<protein>
    <submittedName>
        <fullName evidence="1">Dipeptidase</fullName>
    </submittedName>
</protein>
<sequence length="394" mass="41988">MFALMVRLLLYVLIGFAALVVAGYFTVAAPIADARYNTVQAEPPYDPSGRAQALHDTLMVADLHNDLLLWGRDPLTRHDRGHTDVPRLRAGGVGLQVFAAVTQVPRGRSYAGTDADALDQIPFLAAAQRWPVRTWTSRLERARYQAKKLRRAAARDGALFLLRTRADLDALLARRRTKGAAMGTLLAVEGLHALEGEAAHVDTLVDDGYRMMSLTHMHDNALGGASTGLDKGGLTGYGAAVVDRLVARNVTIDLAHASEALIDDVLARTRGPVVVSHTGVRATCDSPRNLSDRHIKAVAARGGVIGVGLWETAVCGTGPAAVAASMRHVADLVGVEHVALGTDFDGTVSVPFDATGFPLLTEALLAEGFSPRDIEQIMGANVVRVLRQSLPPAE</sequence>
<dbReference type="PANTHER" id="PTHR10443:SF12">
    <property type="entry name" value="DIPEPTIDASE"/>
    <property type="match status" value="1"/>
</dbReference>
<dbReference type="STRING" id="309807.SRU_0391"/>
<dbReference type="Pfam" id="PF01244">
    <property type="entry name" value="Peptidase_M19"/>
    <property type="match status" value="1"/>
</dbReference>
<dbReference type="SUPFAM" id="SSF51556">
    <property type="entry name" value="Metallo-dependent hydrolases"/>
    <property type="match status" value="1"/>
</dbReference>
<dbReference type="InterPro" id="IPR032466">
    <property type="entry name" value="Metal_Hydrolase"/>
</dbReference>
<dbReference type="eggNOG" id="COG2355">
    <property type="taxonomic scope" value="Bacteria"/>
</dbReference>
<dbReference type="Gene3D" id="3.20.20.140">
    <property type="entry name" value="Metal-dependent hydrolases"/>
    <property type="match status" value="1"/>
</dbReference>
<dbReference type="PROSITE" id="PS51365">
    <property type="entry name" value="RENAL_DIPEPTIDASE_2"/>
    <property type="match status" value="1"/>
</dbReference>
<dbReference type="KEGG" id="sru:SRU_0391"/>
<dbReference type="AlphaFoldDB" id="Q2S5J5"/>
<dbReference type="GO" id="GO:0070573">
    <property type="term" value="F:metallodipeptidase activity"/>
    <property type="evidence" value="ECO:0007669"/>
    <property type="project" value="InterPro"/>
</dbReference>
<dbReference type="EnsemblBacteria" id="ABC44309">
    <property type="protein sequence ID" value="ABC44309"/>
    <property type="gene ID" value="SRU_0391"/>
</dbReference>
<dbReference type="HOGENOM" id="CLU_031404_2_1_10"/>
<evidence type="ECO:0000313" key="2">
    <source>
        <dbReference type="Proteomes" id="UP000008674"/>
    </source>
</evidence>
<dbReference type="PATRIC" id="fig|309807.25.peg.408"/>
<dbReference type="EMBL" id="CP000159">
    <property type="protein sequence ID" value="ABC44309.1"/>
    <property type="molecule type" value="Genomic_DNA"/>
</dbReference>
<proteinExistence type="predicted"/>
<dbReference type="InterPro" id="IPR008257">
    <property type="entry name" value="Pept_M19"/>
</dbReference>
<dbReference type="PANTHER" id="PTHR10443">
    <property type="entry name" value="MICROSOMAL DIPEPTIDASE"/>
    <property type="match status" value="1"/>
</dbReference>
<reference evidence="1 2" key="1">
    <citation type="journal article" date="2005" name="Proc. Natl. Acad. Sci. U.S.A.">
        <title>The genome of Salinibacter ruber: convergence and gene exchange among hyperhalophilic bacteria and archaea.</title>
        <authorList>
            <person name="Mongodin E.F."/>
            <person name="Nelson K.E."/>
            <person name="Daugherty S."/>
            <person name="Deboy R.T."/>
            <person name="Wister J."/>
            <person name="Khouri H."/>
            <person name="Weidman J."/>
            <person name="Walsh D.A."/>
            <person name="Papke R.T."/>
            <person name="Sanchez Perez G."/>
            <person name="Sharma A.K."/>
            <person name="Nesbo C.L."/>
            <person name="MacLeod D."/>
            <person name="Bapteste E."/>
            <person name="Doolittle W.F."/>
            <person name="Charlebois R.L."/>
            <person name="Legault B."/>
            <person name="Rodriguez-Valera F."/>
        </authorList>
    </citation>
    <scope>NUCLEOTIDE SEQUENCE [LARGE SCALE GENOMIC DNA]</scope>
    <source>
        <strain evidence="2">DSM 13855 / CECT 5946 / M31</strain>
    </source>
</reference>
<evidence type="ECO:0000313" key="1">
    <source>
        <dbReference type="EMBL" id="ABC44309.1"/>
    </source>
</evidence>
<organism evidence="1 2">
    <name type="scientific">Salinibacter ruber (strain DSM 13855 / M31)</name>
    <dbReference type="NCBI Taxonomy" id="309807"/>
    <lineage>
        <taxon>Bacteria</taxon>
        <taxon>Pseudomonadati</taxon>
        <taxon>Rhodothermota</taxon>
        <taxon>Rhodothermia</taxon>
        <taxon>Rhodothermales</taxon>
        <taxon>Salinibacteraceae</taxon>
        <taxon>Salinibacter</taxon>
    </lineage>
</organism>
<accession>Q2S5J5</accession>
<name>Q2S5J5_SALRD</name>
<dbReference type="Proteomes" id="UP000008674">
    <property type="component" value="Chromosome"/>
</dbReference>